<accession>E8R6F1</accession>
<proteinExistence type="predicted"/>
<name>E8R6F1_ISOPI</name>
<dbReference type="GO" id="GO:0006171">
    <property type="term" value="P:cAMP biosynthetic process"/>
    <property type="evidence" value="ECO:0007669"/>
    <property type="project" value="TreeGrafter"/>
</dbReference>
<gene>
    <name evidence="2" type="ordered locus">Isop_1266</name>
</gene>
<dbReference type="SMART" id="SM00044">
    <property type="entry name" value="CYCc"/>
    <property type="match status" value="1"/>
</dbReference>
<reference key="1">
    <citation type="submission" date="2010-11" db="EMBL/GenBank/DDBJ databases">
        <title>The complete sequence of chromosome of Isophaera pallida ATCC 43644.</title>
        <authorList>
            <consortium name="US DOE Joint Genome Institute (JGI-PGF)"/>
            <person name="Lucas S."/>
            <person name="Copeland A."/>
            <person name="Lapidus A."/>
            <person name="Bruce D."/>
            <person name="Goodwin L."/>
            <person name="Pitluck S."/>
            <person name="Kyrpides N."/>
            <person name="Mavromatis K."/>
            <person name="Pagani I."/>
            <person name="Ivanova N."/>
            <person name="Saunders E."/>
            <person name="Brettin T."/>
            <person name="Detter J.C."/>
            <person name="Han C."/>
            <person name="Tapia R."/>
            <person name="Land M."/>
            <person name="Hauser L."/>
            <person name="Markowitz V."/>
            <person name="Cheng J.-F."/>
            <person name="Hugenholtz P."/>
            <person name="Woyke T."/>
            <person name="Wu D."/>
            <person name="Eisen J.A."/>
        </authorList>
    </citation>
    <scope>NUCLEOTIDE SEQUENCE</scope>
    <source>
        <strain>ATCC 43644</strain>
    </source>
</reference>
<dbReference type="GO" id="GO:0004016">
    <property type="term" value="F:adenylate cyclase activity"/>
    <property type="evidence" value="ECO:0007669"/>
    <property type="project" value="UniProtKB-ARBA"/>
</dbReference>
<dbReference type="GO" id="GO:0035556">
    <property type="term" value="P:intracellular signal transduction"/>
    <property type="evidence" value="ECO:0007669"/>
    <property type="project" value="InterPro"/>
</dbReference>
<evidence type="ECO:0000259" key="1">
    <source>
        <dbReference type="PROSITE" id="PS50125"/>
    </source>
</evidence>
<organism evidence="2 3">
    <name type="scientific">Isosphaera pallida (strain ATCC 43644 / DSM 9630 / IS1B)</name>
    <dbReference type="NCBI Taxonomy" id="575540"/>
    <lineage>
        <taxon>Bacteria</taxon>
        <taxon>Pseudomonadati</taxon>
        <taxon>Planctomycetota</taxon>
        <taxon>Planctomycetia</taxon>
        <taxon>Isosphaerales</taxon>
        <taxon>Isosphaeraceae</taxon>
        <taxon>Isosphaera</taxon>
    </lineage>
</organism>
<dbReference type="InterPro" id="IPR050697">
    <property type="entry name" value="Adenylyl/Guanylyl_Cyclase_3/4"/>
</dbReference>
<reference evidence="2 3" key="2">
    <citation type="journal article" date="2011" name="Stand. Genomic Sci.">
        <title>Complete genome sequence of Isosphaera pallida type strain (IS1B).</title>
        <authorList>
            <consortium name="US DOE Joint Genome Institute (JGI-PGF)"/>
            <person name="Goker M."/>
            <person name="Cleland D."/>
            <person name="Saunders E."/>
            <person name="Lapidus A."/>
            <person name="Nolan M."/>
            <person name="Lucas S."/>
            <person name="Hammon N."/>
            <person name="Deshpande S."/>
            <person name="Cheng J.F."/>
            <person name="Tapia R."/>
            <person name="Han C."/>
            <person name="Goodwin L."/>
            <person name="Pitluck S."/>
            <person name="Liolios K."/>
            <person name="Pagani I."/>
            <person name="Ivanova N."/>
            <person name="Mavromatis K."/>
            <person name="Pati A."/>
            <person name="Chen A."/>
            <person name="Palaniappan K."/>
            <person name="Land M."/>
            <person name="Hauser L."/>
            <person name="Chang Y.J."/>
            <person name="Jeffries C.D."/>
            <person name="Detter J.C."/>
            <person name="Beck B."/>
            <person name="Woyke T."/>
            <person name="Bristow J."/>
            <person name="Eisen J.A."/>
            <person name="Markowitz V."/>
            <person name="Hugenholtz P."/>
            <person name="Kyrpides N.C."/>
            <person name="Klenk H.P."/>
        </authorList>
    </citation>
    <scope>NUCLEOTIDE SEQUENCE [LARGE SCALE GENOMIC DNA]</scope>
    <source>
        <strain evidence="3">ATCC 43644 / DSM 9630 / IS1B</strain>
    </source>
</reference>
<dbReference type="Gene3D" id="3.30.70.1230">
    <property type="entry name" value="Nucleotide cyclase"/>
    <property type="match status" value="1"/>
</dbReference>
<dbReference type="AlphaFoldDB" id="E8R6F1"/>
<sequence>MSSSFLHVLVTDITTEGYQSRHEADYHGVLELGRQKNNLERLFEPRVLTPGRTRLVIAEMGKSEISRHQAEVRTLPESKVEVRNISPQAVLHLGNGQALPPGQSHIDSHSLVIRVGNQRVIHFDVIDPDDDSLESLPEATLAPGSSLQSRERSERLGLIRANRDGGESPIEAILSRLQLAVDALQTDAENPNYYDFMAKSLVEIVGLDIGGVLFFDTMSGNWQVQSQHIRSQLAGCSELTPSRRVMSHVLARKQTFIYNHGDDLASLSESMVRIERVVAAPILDKNQQVIGALYGERRQRLGGVVPFPTISKADALIVELLAMGVAGGLERIKFQKEKIKLEKEKFQALYAFEQFFTKSLAEKLIQNPSLMDGRECEVTVLFCDIRGFSRESEHLGPLKTVEWVRSVMDKLSACVQDYDGVLIDFIGDELVAMWGAPDHQENHAELACQAAQAMIESLPELRDSCQKFGLSKPMDLGVGINSGYAHVGNTGSSRRFKYGPLGNTVNIASRIQNLNKILRTQLLLTAETRKRINSIALARRVGEFRLANLSESVQVYEMLVPQHNNLNECSSDQIHQRQDEIIKDYEKALEDFENAKFRDSVRRLNEVLTRFENDGPTLFLLSEAIRHLQSDTDPKLFNKVFEGNRK</sequence>
<protein>
    <submittedName>
        <fullName evidence="2">Adenylate/guanylate cyclase</fullName>
    </submittedName>
</protein>
<dbReference type="InterPro" id="IPR029787">
    <property type="entry name" value="Nucleotide_cyclase"/>
</dbReference>
<feature type="domain" description="Guanylate cyclase" evidence="1">
    <location>
        <begin position="379"/>
        <end position="512"/>
    </location>
</feature>
<dbReference type="PROSITE" id="PS50125">
    <property type="entry name" value="GUANYLATE_CYCLASE_2"/>
    <property type="match status" value="1"/>
</dbReference>
<evidence type="ECO:0000313" key="2">
    <source>
        <dbReference type="EMBL" id="ADV61852.1"/>
    </source>
</evidence>
<dbReference type="SUPFAM" id="SSF55073">
    <property type="entry name" value="Nucleotide cyclase"/>
    <property type="match status" value="1"/>
</dbReference>
<dbReference type="KEGG" id="ipa:Isop_1266"/>
<dbReference type="Pfam" id="PF00211">
    <property type="entry name" value="Guanylate_cyc"/>
    <property type="match status" value="1"/>
</dbReference>
<keyword evidence="3" id="KW-1185">Reference proteome</keyword>
<dbReference type="EMBL" id="CP002353">
    <property type="protein sequence ID" value="ADV61852.1"/>
    <property type="molecule type" value="Genomic_DNA"/>
</dbReference>
<dbReference type="InParanoid" id="E8R6F1"/>
<dbReference type="Gene3D" id="3.30.450.40">
    <property type="match status" value="1"/>
</dbReference>
<dbReference type="PANTHER" id="PTHR43081">
    <property type="entry name" value="ADENYLATE CYCLASE, TERMINAL-DIFFERENTIATION SPECIFIC-RELATED"/>
    <property type="match status" value="1"/>
</dbReference>
<dbReference type="STRING" id="575540.Isop_1266"/>
<dbReference type="CDD" id="cd07302">
    <property type="entry name" value="CHD"/>
    <property type="match status" value="1"/>
</dbReference>
<dbReference type="InterPro" id="IPR029016">
    <property type="entry name" value="GAF-like_dom_sf"/>
</dbReference>
<dbReference type="PANTHER" id="PTHR43081:SF1">
    <property type="entry name" value="ADENYLATE CYCLASE, TERMINAL-DIFFERENTIATION SPECIFIC"/>
    <property type="match status" value="1"/>
</dbReference>
<dbReference type="eggNOG" id="COG2114">
    <property type="taxonomic scope" value="Bacteria"/>
</dbReference>
<dbReference type="InterPro" id="IPR001054">
    <property type="entry name" value="A/G_cyclase"/>
</dbReference>
<dbReference type="SUPFAM" id="SSF55781">
    <property type="entry name" value="GAF domain-like"/>
    <property type="match status" value="1"/>
</dbReference>
<evidence type="ECO:0000313" key="3">
    <source>
        <dbReference type="Proteomes" id="UP000008631"/>
    </source>
</evidence>
<dbReference type="Proteomes" id="UP000008631">
    <property type="component" value="Chromosome"/>
</dbReference>
<dbReference type="HOGENOM" id="CLU_462229_0_0_0"/>